<gene>
    <name evidence="1" type="ORF">RM704_21410</name>
</gene>
<sequence>MVFSRKLPSQLAERYRDMLISMELPLTAERICPKGAVRFQNSSE</sequence>
<proteinExistence type="predicted"/>
<keyword evidence="2" id="KW-1185">Reference proteome</keyword>
<evidence type="ECO:0000313" key="1">
    <source>
        <dbReference type="EMBL" id="MDT0569998.1"/>
    </source>
</evidence>
<organism evidence="1 2">
    <name type="scientific">Streptomyces gottesmaniae</name>
    <dbReference type="NCBI Taxonomy" id="3075518"/>
    <lineage>
        <taxon>Bacteria</taxon>
        <taxon>Bacillati</taxon>
        <taxon>Actinomycetota</taxon>
        <taxon>Actinomycetes</taxon>
        <taxon>Kitasatosporales</taxon>
        <taxon>Streptomycetaceae</taxon>
        <taxon>Streptomyces</taxon>
    </lineage>
</organism>
<reference evidence="1" key="1">
    <citation type="submission" date="2024-05" db="EMBL/GenBank/DDBJ databases">
        <title>30 novel species of actinomycetes from the DSMZ collection.</title>
        <authorList>
            <person name="Nouioui I."/>
        </authorList>
    </citation>
    <scope>NUCLEOTIDE SEQUENCE</scope>
    <source>
        <strain evidence="1">DSM 3412</strain>
    </source>
</reference>
<dbReference type="RefSeq" id="WP_311591030.1">
    <property type="nucleotide sequence ID" value="NZ_JAVRFJ010000018.1"/>
</dbReference>
<protein>
    <submittedName>
        <fullName evidence="1">Uncharacterized protein</fullName>
    </submittedName>
</protein>
<comment type="caution">
    <text evidence="1">The sequence shown here is derived from an EMBL/GenBank/DDBJ whole genome shotgun (WGS) entry which is preliminary data.</text>
</comment>
<dbReference type="EMBL" id="JAVRFJ010000018">
    <property type="protein sequence ID" value="MDT0569998.1"/>
    <property type="molecule type" value="Genomic_DNA"/>
</dbReference>
<dbReference type="Proteomes" id="UP001180737">
    <property type="component" value="Unassembled WGS sequence"/>
</dbReference>
<evidence type="ECO:0000313" key="2">
    <source>
        <dbReference type="Proteomes" id="UP001180737"/>
    </source>
</evidence>
<name>A0ABU2Z0A1_9ACTN</name>
<accession>A0ABU2Z0A1</accession>